<dbReference type="AlphaFoldDB" id="A0A1C7Z8J2"/>
<evidence type="ECO:0000313" key="2">
    <source>
        <dbReference type="Proteomes" id="UP000093104"/>
    </source>
</evidence>
<proteinExistence type="predicted"/>
<gene>
    <name evidence="1" type="ORF">AFK24_06310</name>
</gene>
<comment type="caution">
    <text evidence="1">The sequence shown here is derived from an EMBL/GenBank/DDBJ whole genome shotgun (WGS) entry which is preliminary data.</text>
</comment>
<evidence type="ECO:0000313" key="1">
    <source>
        <dbReference type="EMBL" id="OCR26143.1"/>
    </source>
</evidence>
<protein>
    <submittedName>
        <fullName evidence="1">Uncharacterized protein</fullName>
    </submittedName>
</protein>
<dbReference type="Proteomes" id="UP000093104">
    <property type="component" value="Unassembled WGS sequence"/>
</dbReference>
<dbReference type="EMBL" id="LGSI01000020">
    <property type="protein sequence ID" value="OCR26143.1"/>
    <property type="molecule type" value="Genomic_DNA"/>
</dbReference>
<accession>A0A1C7Z8J2</accession>
<sequence>MIVLTDVFLGKRVGEIQSERSELTQLAFNRYTTSMKRHDRADDGKPQSRASLLAGTTWMNPVETIKQSR</sequence>
<name>A0A1C7Z8J2_PSESX</name>
<reference evidence="1 2" key="1">
    <citation type="submission" date="2015-07" db="EMBL/GenBank/DDBJ databases">
        <title>Draft genome sequence of a diazotrophic, plant growth-promoting rhizobacterium of the Pseudomonas syringae complex.</title>
        <authorList>
            <person name="Patten C.L."/>
            <person name="Jeong H."/>
        </authorList>
    </citation>
    <scope>NUCLEOTIDE SEQUENCE [LARGE SCALE GENOMIC DNA]</scope>
    <source>
        <strain evidence="1 2">GR12-2</strain>
    </source>
</reference>
<organism evidence="1 2">
    <name type="scientific">Pseudomonas syringae</name>
    <dbReference type="NCBI Taxonomy" id="317"/>
    <lineage>
        <taxon>Bacteria</taxon>
        <taxon>Pseudomonadati</taxon>
        <taxon>Pseudomonadota</taxon>
        <taxon>Gammaproteobacteria</taxon>
        <taxon>Pseudomonadales</taxon>
        <taxon>Pseudomonadaceae</taxon>
        <taxon>Pseudomonas</taxon>
    </lineage>
</organism>